<dbReference type="GO" id="GO:0006629">
    <property type="term" value="P:lipid metabolic process"/>
    <property type="evidence" value="ECO:0007669"/>
    <property type="project" value="UniProtKB-KW"/>
</dbReference>
<dbReference type="InterPro" id="IPR052351">
    <property type="entry name" value="Ornithine_N-alpha-AT"/>
</dbReference>
<evidence type="ECO:0000259" key="11">
    <source>
        <dbReference type="SMART" id="SM00563"/>
    </source>
</evidence>
<keyword evidence="4" id="KW-0443">Lipid metabolism</keyword>
<dbReference type="AlphaFoldDB" id="A0A3C1KJ39"/>
<protein>
    <recommendedName>
        <fullName evidence="8">L-ornithine N(alpha)-acyltransferase</fullName>
        <ecNumber evidence="7">2.3.2.30</ecNumber>
    </recommendedName>
</protein>
<evidence type="ECO:0000313" key="13">
    <source>
        <dbReference type="Proteomes" id="UP000259273"/>
    </source>
</evidence>
<keyword evidence="3 12" id="KW-0808">Transferase</keyword>
<dbReference type="SMART" id="SM00563">
    <property type="entry name" value="PlsC"/>
    <property type="match status" value="1"/>
</dbReference>
<dbReference type="PANTHER" id="PTHR37323">
    <property type="entry name" value="GCN5-RELATED N-ACETYLTRANSFERASE"/>
    <property type="match status" value="1"/>
</dbReference>
<accession>A0A3C1KJ39</accession>
<feature type="domain" description="Phospholipid/glycerol acyltransferase" evidence="11">
    <location>
        <begin position="82"/>
        <end position="199"/>
    </location>
</feature>
<dbReference type="Proteomes" id="UP000259273">
    <property type="component" value="Unassembled WGS sequence"/>
</dbReference>
<evidence type="ECO:0000256" key="8">
    <source>
        <dbReference type="ARBA" id="ARBA00039866"/>
    </source>
</evidence>
<sequence>MLDIREIVQARYPRFVARHQRMARSLMRFLGYLFYESRFAQFSRDFPGLEGMAFVHGALEYFDFAINISPRERSRIPAKGRVVIIANHPLGSLDGLALLQQVGQIRSDVKVVANDLLTAVKPLAPLLLPVNNMGGTTSRENLKCIRRHLAKEGALIIFPAGEVSRFGVKGVKDGEWQHGFVRIANTAQAPILPIYVAGRNSVLFYSLSFLSRPLSTLWLVREMFHQAHNTVEARVGAPIPWENYHTVSTSPRTLAGQFRRHVYRLARNAPPIFRGVEAIAEPENRMLLEQEVIASELLGCTPDGMQIHLCKMERAPCTMREIGRLRELAFRAVGEGSGLPRDIDRFDQNYLQLVLWDPDNREIAGAYRLGRVRELLALGGKSALYTHALFRLGGSMDQYLQHSLELGRSFVQAQYQTRHSLDYLWLGIGAYVRRYPGCRYLFGAASISPLYGEVATAQICGYYAAYCRNEAVDVRPRHPYRPEHEYSPSGNAEHDFRALRDALAENGLQVPTLFKHYANVAEPGGVAMTAFNVDASFGNCVDAFVMVDLERLKPRKKQRYLQAPPIP</sequence>
<dbReference type="Pfam" id="PF13444">
    <property type="entry name" value="Acetyltransf_5"/>
    <property type="match status" value="1"/>
</dbReference>
<evidence type="ECO:0000256" key="10">
    <source>
        <dbReference type="ARBA" id="ARBA00047785"/>
    </source>
</evidence>
<dbReference type="InterPro" id="IPR002123">
    <property type="entry name" value="Plipid/glycerol_acylTrfase"/>
</dbReference>
<dbReference type="EMBL" id="DMND01000054">
    <property type="protein sequence ID" value="HAN26730.1"/>
    <property type="molecule type" value="Genomic_DNA"/>
</dbReference>
<evidence type="ECO:0000256" key="6">
    <source>
        <dbReference type="ARBA" id="ARBA00038095"/>
    </source>
</evidence>
<proteinExistence type="inferred from homology"/>
<evidence type="ECO:0000256" key="5">
    <source>
        <dbReference type="ARBA" id="ARBA00023315"/>
    </source>
</evidence>
<dbReference type="GO" id="GO:0043810">
    <property type="term" value="F:ornithine-acyl [acyl carrier protein] N-acyltransferase activity"/>
    <property type="evidence" value="ECO:0007669"/>
    <property type="project" value="UniProtKB-EC"/>
</dbReference>
<comment type="pathway">
    <text evidence="1">Lipid metabolism.</text>
</comment>
<gene>
    <name evidence="12" type="ORF">DCP75_03225</name>
</gene>
<evidence type="ECO:0000256" key="1">
    <source>
        <dbReference type="ARBA" id="ARBA00005189"/>
    </source>
</evidence>
<evidence type="ECO:0000256" key="4">
    <source>
        <dbReference type="ARBA" id="ARBA00023098"/>
    </source>
</evidence>
<dbReference type="PANTHER" id="PTHR37323:SF1">
    <property type="entry name" value="L-ORNITHINE N(ALPHA)-ACYLTRANSFERASE"/>
    <property type="match status" value="1"/>
</dbReference>
<name>A0A3C1KJ39_9GAMM</name>
<dbReference type="SUPFAM" id="SSF69593">
    <property type="entry name" value="Glycerol-3-phosphate (1)-acyltransferase"/>
    <property type="match status" value="1"/>
</dbReference>
<dbReference type="EC" id="2.3.2.30" evidence="7"/>
<dbReference type="SUPFAM" id="SSF55729">
    <property type="entry name" value="Acyl-CoA N-acyltransferases (Nat)"/>
    <property type="match status" value="1"/>
</dbReference>
<dbReference type="InterPro" id="IPR045746">
    <property type="entry name" value="ACT14924-like_Acyltransf_dom"/>
</dbReference>
<keyword evidence="5" id="KW-0012">Acyltransferase</keyword>
<comment type="catalytic activity">
    <reaction evidence="10">
        <text>a (3R)-hydroxyacyl-[ACP] + L-ornithine = a lyso-ornithine lipid + holo-[ACP] + H(+)</text>
        <dbReference type="Rhea" id="RHEA:20633"/>
        <dbReference type="Rhea" id="RHEA-COMP:9685"/>
        <dbReference type="Rhea" id="RHEA-COMP:9945"/>
        <dbReference type="ChEBI" id="CHEBI:15378"/>
        <dbReference type="ChEBI" id="CHEBI:46911"/>
        <dbReference type="ChEBI" id="CHEBI:64479"/>
        <dbReference type="ChEBI" id="CHEBI:78827"/>
        <dbReference type="ChEBI" id="CHEBI:138482"/>
        <dbReference type="EC" id="2.3.2.30"/>
    </reaction>
    <physiologicalReaction direction="left-to-right" evidence="10">
        <dbReference type="Rhea" id="RHEA:20634"/>
    </physiologicalReaction>
</comment>
<comment type="similarity">
    <text evidence="6">Belongs to the acetyltransferase family. OlsB subfamily.</text>
</comment>
<keyword evidence="2" id="KW-0444">Lipid biosynthesis</keyword>
<comment type="function">
    <text evidence="9">Catalyzes the first step in the biosynthesis of ornithine lipids, which are phosphorus-free membrane lipids. Catalyzes the 3-hydroxyacyl-acyl carrier protein-dependent acylation of ornithine to form lyso-ornithine lipid (LOL).</text>
</comment>
<dbReference type="InterPro" id="IPR016181">
    <property type="entry name" value="Acyl_CoA_acyltransferase"/>
</dbReference>
<evidence type="ECO:0000256" key="2">
    <source>
        <dbReference type="ARBA" id="ARBA00022516"/>
    </source>
</evidence>
<dbReference type="STRING" id="1121937.GCA_000423125_01611"/>
<comment type="caution">
    <text evidence="12">The sequence shown here is derived from an EMBL/GenBank/DDBJ whole genome shotgun (WGS) entry which is preliminary data.</text>
</comment>
<reference evidence="12 13" key="1">
    <citation type="journal article" date="2018" name="Nat. Biotechnol.">
        <title>A standardized bacterial taxonomy based on genome phylogeny substantially revises the tree of life.</title>
        <authorList>
            <person name="Parks D.H."/>
            <person name="Chuvochina M."/>
            <person name="Waite D.W."/>
            <person name="Rinke C."/>
            <person name="Skarshewski A."/>
            <person name="Chaumeil P.A."/>
            <person name="Hugenholtz P."/>
        </authorList>
    </citation>
    <scope>NUCLEOTIDE SEQUENCE [LARGE SCALE GENOMIC DNA]</scope>
    <source>
        <strain evidence="12">UBA9158</strain>
    </source>
</reference>
<dbReference type="Pfam" id="PF19576">
    <property type="entry name" value="Acyltransf_2"/>
    <property type="match status" value="1"/>
</dbReference>
<evidence type="ECO:0000256" key="7">
    <source>
        <dbReference type="ARBA" id="ARBA00039058"/>
    </source>
</evidence>
<evidence type="ECO:0000313" key="12">
    <source>
        <dbReference type="EMBL" id="HAN26730.1"/>
    </source>
</evidence>
<organism evidence="12 13">
    <name type="scientific">Haliea salexigens</name>
    <dbReference type="NCBI Taxonomy" id="287487"/>
    <lineage>
        <taxon>Bacteria</taxon>
        <taxon>Pseudomonadati</taxon>
        <taxon>Pseudomonadota</taxon>
        <taxon>Gammaproteobacteria</taxon>
        <taxon>Cellvibrionales</taxon>
        <taxon>Halieaceae</taxon>
        <taxon>Haliea</taxon>
    </lineage>
</organism>
<evidence type="ECO:0000256" key="3">
    <source>
        <dbReference type="ARBA" id="ARBA00022679"/>
    </source>
</evidence>
<evidence type="ECO:0000256" key="9">
    <source>
        <dbReference type="ARBA" id="ARBA00045724"/>
    </source>
</evidence>